<dbReference type="Gene3D" id="2.10.25.10">
    <property type="entry name" value="Laminin"/>
    <property type="match status" value="1"/>
</dbReference>
<gene>
    <name evidence="6" type="ORF">BRAFLDRAFT_89972</name>
</gene>
<dbReference type="GO" id="GO:0005509">
    <property type="term" value="F:calcium ion binding"/>
    <property type="evidence" value="ECO:0007669"/>
    <property type="project" value="InterPro"/>
</dbReference>
<evidence type="ECO:0000256" key="1">
    <source>
        <dbReference type="ARBA" id="ARBA00022536"/>
    </source>
</evidence>
<evidence type="ECO:0000256" key="4">
    <source>
        <dbReference type="SAM" id="SignalP"/>
    </source>
</evidence>
<evidence type="ECO:0000256" key="2">
    <source>
        <dbReference type="ARBA" id="ARBA00022737"/>
    </source>
</evidence>
<dbReference type="PROSITE" id="PS01186">
    <property type="entry name" value="EGF_2"/>
    <property type="match status" value="1"/>
</dbReference>
<evidence type="ECO:0000313" key="6">
    <source>
        <dbReference type="EMBL" id="EEN69099.1"/>
    </source>
</evidence>
<dbReference type="SMART" id="SM00179">
    <property type="entry name" value="EGF_CA"/>
    <property type="match status" value="1"/>
</dbReference>
<dbReference type="SMART" id="SM00181">
    <property type="entry name" value="EGF"/>
    <property type="match status" value="1"/>
</dbReference>
<reference evidence="6" key="1">
    <citation type="journal article" date="2008" name="Nature">
        <title>The amphioxus genome and the evolution of the chordate karyotype.</title>
        <authorList>
            <consortium name="US DOE Joint Genome Institute (JGI-PGF)"/>
            <person name="Putnam N.H."/>
            <person name="Butts T."/>
            <person name="Ferrier D.E.K."/>
            <person name="Furlong R.F."/>
            <person name="Hellsten U."/>
            <person name="Kawashima T."/>
            <person name="Robinson-Rechavi M."/>
            <person name="Shoguchi E."/>
            <person name="Terry A."/>
            <person name="Yu J.-K."/>
            <person name="Benito-Gutierrez E.L."/>
            <person name="Dubchak I."/>
            <person name="Garcia-Fernandez J."/>
            <person name="Gibson-Brown J.J."/>
            <person name="Grigoriev I.V."/>
            <person name="Horton A.C."/>
            <person name="de Jong P.J."/>
            <person name="Jurka J."/>
            <person name="Kapitonov V.V."/>
            <person name="Kohara Y."/>
            <person name="Kuroki Y."/>
            <person name="Lindquist E."/>
            <person name="Lucas S."/>
            <person name="Osoegawa K."/>
            <person name="Pennacchio L.A."/>
            <person name="Salamov A.A."/>
            <person name="Satou Y."/>
            <person name="Sauka-Spengler T."/>
            <person name="Schmutz J."/>
            <person name="Shin-I T."/>
            <person name="Toyoda A."/>
            <person name="Bronner-Fraser M."/>
            <person name="Fujiyama A."/>
            <person name="Holland L.Z."/>
            <person name="Holland P.W.H."/>
            <person name="Satoh N."/>
            <person name="Rokhsar D.S."/>
        </authorList>
    </citation>
    <scope>NUCLEOTIDE SEQUENCE [LARGE SCALE GENOMIC DNA]</scope>
    <source>
        <strain evidence="6">S238N-H82</strain>
        <tissue evidence="6">Testes</tissue>
    </source>
</reference>
<feature type="signal peptide" evidence="4">
    <location>
        <begin position="1"/>
        <end position="23"/>
    </location>
</feature>
<dbReference type="FunFam" id="2.10.25.10:FF:000240">
    <property type="entry name" value="Vitamin K-dependent protein S"/>
    <property type="match status" value="1"/>
</dbReference>
<dbReference type="InterPro" id="IPR001881">
    <property type="entry name" value="EGF-like_Ca-bd_dom"/>
</dbReference>
<keyword evidence="1" id="KW-0245">EGF-like domain</keyword>
<protein>
    <recommendedName>
        <fullName evidence="5">EGF-like domain-containing protein</fullName>
    </recommendedName>
</protein>
<accession>C3XS84</accession>
<dbReference type="PROSITE" id="PS01187">
    <property type="entry name" value="EGF_CA"/>
    <property type="match status" value="1"/>
</dbReference>
<keyword evidence="4" id="KW-0732">Signal</keyword>
<dbReference type="InterPro" id="IPR000742">
    <property type="entry name" value="EGF"/>
</dbReference>
<dbReference type="InParanoid" id="C3XS84"/>
<dbReference type="PROSITE" id="PS00010">
    <property type="entry name" value="ASX_HYDROXYL"/>
    <property type="match status" value="1"/>
</dbReference>
<feature type="domain" description="EGF-like" evidence="5">
    <location>
        <begin position="86"/>
        <end position="100"/>
    </location>
</feature>
<dbReference type="SUPFAM" id="SSF57196">
    <property type="entry name" value="EGF/Laminin"/>
    <property type="match status" value="1"/>
</dbReference>
<dbReference type="Pfam" id="PF14670">
    <property type="entry name" value="FXa_inhibition"/>
    <property type="match status" value="1"/>
</dbReference>
<keyword evidence="2" id="KW-0677">Repeat</keyword>
<organism>
    <name type="scientific">Branchiostoma floridae</name>
    <name type="common">Florida lancelet</name>
    <name type="synonym">Amphioxus</name>
    <dbReference type="NCBI Taxonomy" id="7739"/>
    <lineage>
        <taxon>Eukaryota</taxon>
        <taxon>Metazoa</taxon>
        <taxon>Chordata</taxon>
        <taxon>Cephalochordata</taxon>
        <taxon>Leptocardii</taxon>
        <taxon>Amphioxiformes</taxon>
        <taxon>Branchiostomatidae</taxon>
        <taxon>Branchiostoma</taxon>
    </lineage>
</organism>
<dbReference type="InterPro" id="IPR018097">
    <property type="entry name" value="EGF_Ca-bd_CS"/>
</dbReference>
<feature type="chain" id="PRO_5002933062" description="EGF-like domain-containing protein" evidence="4">
    <location>
        <begin position="24"/>
        <end position="102"/>
    </location>
</feature>
<keyword evidence="3" id="KW-1015">Disulfide bond</keyword>
<dbReference type="AlphaFoldDB" id="C3XS84"/>
<dbReference type="InterPro" id="IPR000152">
    <property type="entry name" value="EGF-type_Asp/Asn_hydroxyl_site"/>
</dbReference>
<dbReference type="EMBL" id="GG666457">
    <property type="protein sequence ID" value="EEN69099.1"/>
    <property type="molecule type" value="Genomic_DNA"/>
</dbReference>
<sequence length="102" mass="11074">MSCCVPLLIGLFCCLWSSGQVGATLEGHGKVRRGIQTVYETRYETIEECCHGWARVGDTCTDLDECVADNGGCDQHCVNSVGSYHCSCDDGYNLLNGRTCRG</sequence>
<name>C3XS84_BRAFL</name>
<proteinExistence type="predicted"/>
<evidence type="ECO:0000259" key="5">
    <source>
        <dbReference type="PROSITE" id="PS01186"/>
    </source>
</evidence>
<evidence type="ECO:0000256" key="3">
    <source>
        <dbReference type="ARBA" id="ARBA00023157"/>
    </source>
</evidence>